<name>B8CZZ4_HALOH</name>
<dbReference type="SUPFAM" id="SSF111321">
    <property type="entry name" value="AF1104-like"/>
    <property type="match status" value="1"/>
</dbReference>
<sequence length="282" mass="31420">MKLKLECLPCILRQTIEASRMITDNEAFIKEIVDEYARMIPEINSEDIAPVIVSRMQHIIKSKLNVNDPYRKFKDTNMRHALRIYPEVKKIIESYEDPLLGSLIMSATGNSIDAGVSLDVDIDYIVKNAVENGFAYSNYNIFKEKLKSGSTVLIVADNAGEAVFDMLLIEELMNFEVDIVYAVRDIPVLNDVTVAEAREIGIPQKARLISSGCDTPGCVLARASQEFVNLFFSADIVISKGQGNLEGLSDEKRPIFFLLKAKCNIVASMLGVNVGDLLFKVM</sequence>
<dbReference type="eggNOG" id="COG1578">
    <property type="taxonomic scope" value="Bacteria"/>
</dbReference>
<feature type="domain" description="Damage-control phosphatase ARMT1-like metal-binding" evidence="1">
    <location>
        <begin position="6"/>
        <end position="277"/>
    </location>
</feature>
<dbReference type="HOGENOM" id="CLU_071520_1_0_9"/>
<dbReference type="STRING" id="373903.Hore_21010"/>
<dbReference type="KEGG" id="hor:Hore_21010"/>
<dbReference type="Gene3D" id="1.10.285.20">
    <property type="entry name" value="Uncharacterised protein PF01937, DUF89, domain 2"/>
    <property type="match status" value="1"/>
</dbReference>
<evidence type="ECO:0000313" key="3">
    <source>
        <dbReference type="Proteomes" id="UP000000719"/>
    </source>
</evidence>
<gene>
    <name evidence="2" type="ordered locus">Hore_21010</name>
</gene>
<evidence type="ECO:0000259" key="1">
    <source>
        <dbReference type="Pfam" id="PF01937"/>
    </source>
</evidence>
<dbReference type="RefSeq" id="WP_015923815.1">
    <property type="nucleotide sequence ID" value="NC_011899.1"/>
</dbReference>
<dbReference type="Proteomes" id="UP000000719">
    <property type="component" value="Chromosome"/>
</dbReference>
<dbReference type="InterPro" id="IPR036075">
    <property type="entry name" value="ARMT-1-like_metal-bd_sf"/>
</dbReference>
<dbReference type="AlphaFoldDB" id="B8CZZ4"/>
<accession>B8CZZ4</accession>
<keyword evidence="3" id="KW-1185">Reference proteome</keyword>
<proteinExistence type="predicted"/>
<dbReference type="OrthoDB" id="9796465at2"/>
<dbReference type="Pfam" id="PF01937">
    <property type="entry name" value="ARMT1-like_dom"/>
    <property type="match status" value="1"/>
</dbReference>
<organism evidence="2 3">
    <name type="scientific">Halothermothrix orenii (strain H 168 / OCM 544 / DSM 9562)</name>
    <dbReference type="NCBI Taxonomy" id="373903"/>
    <lineage>
        <taxon>Bacteria</taxon>
        <taxon>Bacillati</taxon>
        <taxon>Bacillota</taxon>
        <taxon>Clostridia</taxon>
        <taxon>Halanaerobiales</taxon>
        <taxon>Halothermotrichaceae</taxon>
        <taxon>Halothermothrix</taxon>
    </lineage>
</organism>
<protein>
    <submittedName>
        <fullName evidence="2">Uncharacterized conserved protein</fullName>
    </submittedName>
</protein>
<dbReference type="Gene3D" id="1.10.8.380">
    <property type="entry name" value="Uncharacterised protein PF01937, DUF89, domain 1"/>
    <property type="match status" value="1"/>
</dbReference>
<dbReference type="Gene3D" id="3.40.50.10880">
    <property type="entry name" value="Uncharacterised protein PF01937, DUF89, domain 3"/>
    <property type="match status" value="1"/>
</dbReference>
<dbReference type="PIRSF" id="PIRSF006593">
    <property type="entry name" value="UCP006593"/>
    <property type="match status" value="1"/>
</dbReference>
<evidence type="ECO:0000313" key="2">
    <source>
        <dbReference type="EMBL" id="ACL70846.1"/>
    </source>
</evidence>
<dbReference type="InterPro" id="IPR014444">
    <property type="entry name" value="PH1575-like"/>
</dbReference>
<reference evidence="2 3" key="1">
    <citation type="journal article" date="2009" name="PLoS ONE">
        <title>Genome analysis of the anaerobic thermohalophilic bacterium Halothermothrix orenii.</title>
        <authorList>
            <person name="Mavromatis K."/>
            <person name="Ivanova N."/>
            <person name="Anderson I."/>
            <person name="Lykidis A."/>
            <person name="Hooper S.D."/>
            <person name="Sun H."/>
            <person name="Kunin V."/>
            <person name="Lapidus A."/>
            <person name="Hugenholtz P."/>
            <person name="Patel B."/>
            <person name="Kyrpides N.C."/>
        </authorList>
    </citation>
    <scope>NUCLEOTIDE SEQUENCE [LARGE SCALE GENOMIC DNA]</scope>
    <source>
        <strain evidence="3">H 168 / OCM 544 / DSM 9562</strain>
    </source>
</reference>
<dbReference type="EMBL" id="CP001098">
    <property type="protein sequence ID" value="ACL70846.1"/>
    <property type="molecule type" value="Genomic_DNA"/>
</dbReference>
<dbReference type="InterPro" id="IPR002791">
    <property type="entry name" value="ARMT1-like_metal-bd"/>
</dbReference>